<evidence type="ECO:0000313" key="2">
    <source>
        <dbReference type="Proteomes" id="UP000799324"/>
    </source>
</evidence>
<protein>
    <submittedName>
        <fullName evidence="1">Uncharacterized protein</fullName>
    </submittedName>
</protein>
<reference evidence="1" key="1">
    <citation type="journal article" date="2020" name="Stud. Mycol.">
        <title>101 Dothideomycetes genomes: a test case for predicting lifestyles and emergence of pathogens.</title>
        <authorList>
            <person name="Haridas S."/>
            <person name="Albert R."/>
            <person name="Binder M."/>
            <person name="Bloem J."/>
            <person name="Labutti K."/>
            <person name="Salamov A."/>
            <person name="Andreopoulos B."/>
            <person name="Baker S."/>
            <person name="Barry K."/>
            <person name="Bills G."/>
            <person name="Bluhm B."/>
            <person name="Cannon C."/>
            <person name="Castanera R."/>
            <person name="Culley D."/>
            <person name="Daum C."/>
            <person name="Ezra D."/>
            <person name="Gonzalez J."/>
            <person name="Henrissat B."/>
            <person name="Kuo A."/>
            <person name="Liang C."/>
            <person name="Lipzen A."/>
            <person name="Lutzoni F."/>
            <person name="Magnuson J."/>
            <person name="Mondo S."/>
            <person name="Nolan M."/>
            <person name="Ohm R."/>
            <person name="Pangilinan J."/>
            <person name="Park H.-J."/>
            <person name="Ramirez L."/>
            <person name="Alfaro M."/>
            <person name="Sun H."/>
            <person name="Tritt A."/>
            <person name="Yoshinaga Y."/>
            <person name="Zwiers L.-H."/>
            <person name="Turgeon B."/>
            <person name="Goodwin S."/>
            <person name="Spatafora J."/>
            <person name="Crous P."/>
            <person name="Grigoriev I."/>
        </authorList>
    </citation>
    <scope>NUCLEOTIDE SEQUENCE</scope>
    <source>
        <strain evidence="1">CBS 122681</strain>
    </source>
</reference>
<sequence length="100" mass="11729">MCMWCHQRTDLRPAAPRPRPISASVALYVWQITGVPKARRPIFRTRFWYRKSDAGLHVPASRTRLQHLVATRHSRRGQCYKTLARSLCSHVHQRAFFGYP</sequence>
<keyword evidence="2" id="KW-1185">Reference proteome</keyword>
<name>A0A6A6T915_9PLEO</name>
<dbReference type="Proteomes" id="UP000799324">
    <property type="component" value="Unassembled WGS sequence"/>
</dbReference>
<dbReference type="EMBL" id="MU004345">
    <property type="protein sequence ID" value="KAF2655731.1"/>
    <property type="molecule type" value="Genomic_DNA"/>
</dbReference>
<gene>
    <name evidence="1" type="ORF">K491DRAFT_411974</name>
</gene>
<accession>A0A6A6T915</accession>
<organism evidence="1 2">
    <name type="scientific">Lophiostoma macrostomum CBS 122681</name>
    <dbReference type="NCBI Taxonomy" id="1314788"/>
    <lineage>
        <taxon>Eukaryota</taxon>
        <taxon>Fungi</taxon>
        <taxon>Dikarya</taxon>
        <taxon>Ascomycota</taxon>
        <taxon>Pezizomycotina</taxon>
        <taxon>Dothideomycetes</taxon>
        <taxon>Pleosporomycetidae</taxon>
        <taxon>Pleosporales</taxon>
        <taxon>Lophiostomataceae</taxon>
        <taxon>Lophiostoma</taxon>
    </lineage>
</organism>
<proteinExistence type="predicted"/>
<evidence type="ECO:0000313" key="1">
    <source>
        <dbReference type="EMBL" id="KAF2655731.1"/>
    </source>
</evidence>
<dbReference type="AlphaFoldDB" id="A0A6A6T915"/>